<accession>A0A656HDK4</accession>
<dbReference type="GO" id="GO:0007165">
    <property type="term" value="P:signal transduction"/>
    <property type="evidence" value="ECO:0007669"/>
    <property type="project" value="InterPro"/>
</dbReference>
<dbReference type="OrthoDB" id="9797588at2"/>
<dbReference type="Pfam" id="PF11845">
    <property type="entry name" value="Tll0287-like"/>
    <property type="match status" value="1"/>
</dbReference>
<evidence type="ECO:0000313" key="3">
    <source>
        <dbReference type="EMBL" id="EIJ35231.1"/>
    </source>
</evidence>
<dbReference type="Proteomes" id="UP000005317">
    <property type="component" value="Unassembled WGS sequence"/>
</dbReference>
<proteinExistence type="predicted"/>
<feature type="transmembrane region" description="Helical" evidence="1">
    <location>
        <begin position="7"/>
        <end position="30"/>
    </location>
</feature>
<evidence type="ECO:0000259" key="2">
    <source>
        <dbReference type="PROSITE" id="PS50885"/>
    </source>
</evidence>
<dbReference type="Gene3D" id="6.10.340.10">
    <property type="match status" value="1"/>
</dbReference>
<keyword evidence="3" id="KW-0418">Kinase</keyword>
<reference evidence="4" key="1">
    <citation type="journal article" date="2011" name="Stand. Genomic Sci.">
        <title>Genome sequence of the filamentous, gliding Thiothrix nivea neotype strain (JP2(T)).</title>
        <authorList>
            <person name="Lapidus A."/>
            <person name="Nolan M."/>
            <person name="Lucas S."/>
            <person name="Glavina Del Rio T."/>
            <person name="Tice H."/>
            <person name="Cheng J.F."/>
            <person name="Tapia R."/>
            <person name="Han C."/>
            <person name="Goodwin L."/>
            <person name="Pitluck S."/>
            <person name="Liolios K."/>
            <person name="Pagani I."/>
            <person name="Ivanova N."/>
            <person name="Huntemann M."/>
            <person name="Mavromatis K."/>
            <person name="Mikhailova N."/>
            <person name="Pati A."/>
            <person name="Chen A."/>
            <person name="Palaniappan K."/>
            <person name="Land M."/>
            <person name="Brambilla E.M."/>
            <person name="Rohde M."/>
            <person name="Abt B."/>
            <person name="Verbarg S."/>
            <person name="Goker M."/>
            <person name="Bristow J."/>
            <person name="Eisen J.A."/>
            <person name="Markowitz V."/>
            <person name="Hugenholtz P."/>
            <person name="Kyrpides N.C."/>
            <person name="Klenk H.P."/>
            <person name="Woyke T."/>
        </authorList>
    </citation>
    <scope>NUCLEOTIDE SEQUENCE [LARGE SCALE GENOMIC DNA]</scope>
    <source>
        <strain evidence="4">ATCC 35100 / DSM 5205 / JP2</strain>
    </source>
</reference>
<keyword evidence="1" id="KW-1133">Transmembrane helix</keyword>
<dbReference type="RefSeq" id="WP_002709140.1">
    <property type="nucleotide sequence ID" value="NZ_JH651384.1"/>
</dbReference>
<evidence type="ECO:0000313" key="4">
    <source>
        <dbReference type="Proteomes" id="UP000005317"/>
    </source>
</evidence>
<name>A0A656HDK4_THINJ</name>
<dbReference type="EMBL" id="JH651384">
    <property type="protein sequence ID" value="EIJ35231.1"/>
    <property type="molecule type" value="Genomic_DNA"/>
</dbReference>
<protein>
    <submittedName>
        <fullName evidence="3">Histidine kinase HAMP region domain protein</fullName>
    </submittedName>
</protein>
<dbReference type="InterPro" id="IPR003660">
    <property type="entry name" value="HAMP_dom"/>
</dbReference>
<dbReference type="PROSITE" id="PS50885">
    <property type="entry name" value="HAMP"/>
    <property type="match status" value="1"/>
</dbReference>
<dbReference type="SMART" id="SM00304">
    <property type="entry name" value="HAMP"/>
    <property type="match status" value="1"/>
</dbReference>
<sequence length="290" mass="32499" precursor="true">MKLAVKFNLFLIPLLLLGFVIAGFILHTVLQRNARHEIQDRAAIMMEAALAMRSYTVKEVRPLLEVQNRRNFLPQTVSAYAATQLFNTIREQHPEYTYKEATLNPTNPRDRAVDWESDIIQQFINDEKQTFLVGEREGGTGRSLYFAKPLRIKDPNCLKCHSTPDVAPETMIKQYGTANGFGWKLNEVVGAQIVSIPMDIPITRANQAFMTFMGILAGIFAFIVLLLNTLLHSLVSRPVNQITALADRISKGEEGLPEFQTGGAQEISALGESFNRMKRSLEKAMVMLGG</sequence>
<evidence type="ECO:0000256" key="1">
    <source>
        <dbReference type="SAM" id="Phobius"/>
    </source>
</evidence>
<organism evidence="3 4">
    <name type="scientific">Thiothrix nivea (strain ATCC 35100 / DSM 5205 / JP2)</name>
    <dbReference type="NCBI Taxonomy" id="870187"/>
    <lineage>
        <taxon>Bacteria</taxon>
        <taxon>Pseudomonadati</taxon>
        <taxon>Pseudomonadota</taxon>
        <taxon>Gammaproteobacteria</taxon>
        <taxon>Thiotrichales</taxon>
        <taxon>Thiotrichaceae</taxon>
        <taxon>Thiothrix</taxon>
    </lineage>
</organism>
<keyword evidence="1" id="KW-0472">Membrane</keyword>
<keyword evidence="1" id="KW-0812">Transmembrane</keyword>
<gene>
    <name evidence="3" type="ORF">Thini_2694</name>
</gene>
<feature type="domain" description="HAMP" evidence="2">
    <location>
        <begin position="233"/>
        <end position="286"/>
    </location>
</feature>
<dbReference type="Pfam" id="PF00672">
    <property type="entry name" value="HAMP"/>
    <property type="match status" value="1"/>
</dbReference>
<dbReference type="GO" id="GO:0016020">
    <property type="term" value="C:membrane"/>
    <property type="evidence" value="ECO:0007669"/>
    <property type="project" value="InterPro"/>
</dbReference>
<feature type="transmembrane region" description="Helical" evidence="1">
    <location>
        <begin position="208"/>
        <end position="231"/>
    </location>
</feature>
<dbReference type="GO" id="GO:0016301">
    <property type="term" value="F:kinase activity"/>
    <property type="evidence" value="ECO:0007669"/>
    <property type="project" value="UniProtKB-KW"/>
</dbReference>
<dbReference type="InterPro" id="IPR021796">
    <property type="entry name" value="Tll0287-like_dom"/>
</dbReference>
<dbReference type="SUPFAM" id="SSF158472">
    <property type="entry name" value="HAMP domain-like"/>
    <property type="match status" value="1"/>
</dbReference>
<dbReference type="CDD" id="cd06225">
    <property type="entry name" value="HAMP"/>
    <property type="match status" value="1"/>
</dbReference>
<keyword evidence="3" id="KW-0808">Transferase</keyword>
<keyword evidence="4" id="KW-1185">Reference proteome</keyword>
<dbReference type="AlphaFoldDB" id="A0A656HDK4"/>